<dbReference type="InterPro" id="IPR013108">
    <property type="entry name" value="Amidohydro_3"/>
</dbReference>
<keyword evidence="2" id="KW-0378">Hydrolase</keyword>
<dbReference type="GO" id="GO:0047420">
    <property type="term" value="F:N-acyl-D-amino-acid deacylase activity"/>
    <property type="evidence" value="ECO:0007669"/>
    <property type="project" value="UniProtKB-EC"/>
</dbReference>
<dbReference type="Gene3D" id="3.20.20.140">
    <property type="entry name" value="Metal-dependent hydrolases"/>
    <property type="match status" value="1"/>
</dbReference>
<accession>A0ABX0WLP7</accession>
<comment type="caution">
    <text evidence="2">The sequence shown here is derived from an EMBL/GenBank/DDBJ whole genome shotgun (WGS) entry which is preliminary data.</text>
</comment>
<dbReference type="EMBL" id="JAATIZ010000001">
    <property type="protein sequence ID" value="NJB64165.1"/>
    <property type="molecule type" value="Genomic_DNA"/>
</dbReference>
<dbReference type="RefSeq" id="WP_167660404.1">
    <property type="nucleotide sequence ID" value="NZ_BMCQ01000009.1"/>
</dbReference>
<dbReference type="Proteomes" id="UP000783934">
    <property type="component" value="Unassembled WGS sequence"/>
</dbReference>
<dbReference type="PANTHER" id="PTHR11647">
    <property type="entry name" value="HYDRANTOINASE/DIHYDROPYRIMIDINASE FAMILY MEMBER"/>
    <property type="match status" value="1"/>
</dbReference>
<dbReference type="PANTHER" id="PTHR11647:SF1">
    <property type="entry name" value="COLLAPSIN RESPONSE MEDIATOR PROTEIN"/>
    <property type="match status" value="1"/>
</dbReference>
<dbReference type="EC" id="3.5.1.81" evidence="2"/>
<evidence type="ECO:0000259" key="1">
    <source>
        <dbReference type="Pfam" id="PF07969"/>
    </source>
</evidence>
<dbReference type="Gene3D" id="2.30.40.10">
    <property type="entry name" value="Urease, subunit C, domain 1"/>
    <property type="match status" value="1"/>
</dbReference>
<feature type="domain" description="Amidohydrolase 3" evidence="1">
    <location>
        <begin position="363"/>
        <end position="463"/>
    </location>
</feature>
<organism evidence="2 3">
    <name type="scientific">Paenalcaligenes hominis</name>
    <dbReference type="NCBI Taxonomy" id="643674"/>
    <lineage>
        <taxon>Bacteria</taxon>
        <taxon>Pseudomonadati</taxon>
        <taxon>Pseudomonadota</taxon>
        <taxon>Betaproteobacteria</taxon>
        <taxon>Burkholderiales</taxon>
        <taxon>Alcaligenaceae</taxon>
        <taxon>Paenalcaligenes</taxon>
    </lineage>
</organism>
<reference evidence="2 3" key="1">
    <citation type="submission" date="2020-03" db="EMBL/GenBank/DDBJ databases">
        <title>Genomic Encyclopedia of Type Strains, Phase IV (KMG-IV): sequencing the most valuable type-strain genomes for metagenomic binning, comparative biology and taxonomic classification.</title>
        <authorList>
            <person name="Goeker M."/>
        </authorList>
    </citation>
    <scope>NUCLEOTIDE SEQUENCE [LARGE SCALE GENOMIC DNA]</scope>
    <source>
        <strain evidence="2 3">DSM 26613</strain>
    </source>
</reference>
<dbReference type="Gene3D" id="3.30.1490.130">
    <property type="entry name" value="D-aminoacylase. Domain 3"/>
    <property type="match status" value="1"/>
</dbReference>
<feature type="domain" description="Amidohydrolase 3" evidence="1">
    <location>
        <begin position="50"/>
        <end position="199"/>
    </location>
</feature>
<name>A0ABX0WLP7_9BURK</name>
<dbReference type="InterPro" id="IPR032466">
    <property type="entry name" value="Metal_Hydrolase"/>
</dbReference>
<dbReference type="InterPro" id="IPR011059">
    <property type="entry name" value="Metal-dep_hydrolase_composite"/>
</dbReference>
<keyword evidence="3" id="KW-1185">Reference proteome</keyword>
<sequence>MSKHADLIIRHAEVVDGTGRARFAADVVVKEDRIVMVGDATNWTAENDLNAEGLLVTPGFIDTHTHDDRVMLSNGAMLPKITQGVTTVITGNCGISLAPTPRPMTPPITPPMNLLDGEGIWFKYPTFASYIAALGESPPTTNSALLVGHTTLRIAVMSDFNRPATPDEITAMKALLVEAMKAGAIGLSTGLAYEPAFLSSTEEIIELAKVASQYGGLYCTHLRDEGDEVMEALEEAFLIGREADLPVVISHHKVAGKQNFGRSSETLAFIEKQMALQPICLDCYPYSASSTVLAAKAAASALKVTVTWSVPHPTMAGRELADIVKEWETTQEDAIKRLSPAGAIYHRMDEADVSRILAFKDTMIGSDGLPHDEVPHPRLWGSFPRVLGHYSRDRGLFSFEKAIKKMTGLSAEKFGLKDRGVIREGAFADLVILNAETVAEGSSFAHPTIPAIGIETVIVNGKIAWKDGAVTSARPGRVLQRAPSVS</sequence>
<gene>
    <name evidence="2" type="ORF">GGR41_000386</name>
</gene>
<evidence type="ECO:0000313" key="2">
    <source>
        <dbReference type="EMBL" id="NJB64165.1"/>
    </source>
</evidence>
<dbReference type="SUPFAM" id="SSF51338">
    <property type="entry name" value="Composite domain of metallo-dependent hydrolases"/>
    <property type="match status" value="1"/>
</dbReference>
<proteinExistence type="predicted"/>
<dbReference type="CDD" id="cd01297">
    <property type="entry name" value="D-aminoacylase"/>
    <property type="match status" value="1"/>
</dbReference>
<protein>
    <submittedName>
        <fullName evidence="2">N-acyl-D-amino-acid deacylase</fullName>
        <ecNumber evidence="2">3.5.1.81</ecNumber>
    </submittedName>
</protein>
<dbReference type="InterPro" id="IPR050378">
    <property type="entry name" value="Metallo-dep_Hydrolases_sf"/>
</dbReference>
<dbReference type="SUPFAM" id="SSF51556">
    <property type="entry name" value="Metallo-dependent hydrolases"/>
    <property type="match status" value="1"/>
</dbReference>
<evidence type="ECO:0000313" key="3">
    <source>
        <dbReference type="Proteomes" id="UP000783934"/>
    </source>
</evidence>
<dbReference type="InterPro" id="IPR023100">
    <property type="entry name" value="D-aminoacylase_insert_dom_sf"/>
</dbReference>
<dbReference type="Pfam" id="PF07969">
    <property type="entry name" value="Amidohydro_3"/>
    <property type="match status" value="2"/>
</dbReference>